<proteinExistence type="inferred from homology"/>
<name>A0ABU8BU85_9RHOB</name>
<dbReference type="Proteomes" id="UP001431963">
    <property type="component" value="Unassembled WGS sequence"/>
</dbReference>
<dbReference type="Gene3D" id="1.50.10.10">
    <property type="match status" value="1"/>
</dbReference>
<dbReference type="EMBL" id="JBALHR010000003">
    <property type="protein sequence ID" value="MEH7827830.1"/>
    <property type="molecule type" value="Genomic_DNA"/>
</dbReference>
<evidence type="ECO:0000256" key="2">
    <source>
        <dbReference type="ARBA" id="ARBA00023235"/>
    </source>
</evidence>
<dbReference type="RefSeq" id="WP_335421184.1">
    <property type="nucleotide sequence ID" value="NZ_JBALHR010000003.1"/>
</dbReference>
<comment type="caution">
    <text evidence="3">The sequence shown here is derived from an EMBL/GenBank/DDBJ whole genome shotgun (WGS) entry which is preliminary data.</text>
</comment>
<dbReference type="SUPFAM" id="SSF48208">
    <property type="entry name" value="Six-hairpin glycosidases"/>
    <property type="match status" value="1"/>
</dbReference>
<evidence type="ECO:0000313" key="3">
    <source>
        <dbReference type="EMBL" id="MEH7827830.1"/>
    </source>
</evidence>
<dbReference type="InterPro" id="IPR010819">
    <property type="entry name" value="AGE/CE"/>
</dbReference>
<dbReference type="InterPro" id="IPR008928">
    <property type="entry name" value="6-hairpin_glycosidase_sf"/>
</dbReference>
<dbReference type="GO" id="GO:0016853">
    <property type="term" value="F:isomerase activity"/>
    <property type="evidence" value="ECO:0007669"/>
    <property type="project" value="UniProtKB-KW"/>
</dbReference>
<dbReference type="PANTHER" id="PTHR15108">
    <property type="entry name" value="N-ACYLGLUCOSAMINE-2-EPIMERASE"/>
    <property type="match status" value="1"/>
</dbReference>
<organism evidence="3 4">
    <name type="scientific">Gemmobacter denitrificans</name>
    <dbReference type="NCBI Taxonomy" id="3123040"/>
    <lineage>
        <taxon>Bacteria</taxon>
        <taxon>Pseudomonadati</taxon>
        <taxon>Pseudomonadota</taxon>
        <taxon>Alphaproteobacteria</taxon>
        <taxon>Rhodobacterales</taxon>
        <taxon>Paracoccaceae</taxon>
        <taxon>Gemmobacter</taxon>
    </lineage>
</organism>
<dbReference type="Pfam" id="PF07221">
    <property type="entry name" value="GlcNAc_2-epim"/>
    <property type="match status" value="1"/>
</dbReference>
<dbReference type="InterPro" id="IPR012341">
    <property type="entry name" value="6hp_glycosidase-like_sf"/>
</dbReference>
<gene>
    <name evidence="3" type="ORF">V6590_06700</name>
</gene>
<dbReference type="EC" id="5.-.-.-" evidence="3"/>
<keyword evidence="4" id="KW-1185">Reference proteome</keyword>
<evidence type="ECO:0000256" key="1">
    <source>
        <dbReference type="ARBA" id="ARBA00008558"/>
    </source>
</evidence>
<keyword evidence="2 3" id="KW-0413">Isomerase</keyword>
<accession>A0ABU8BU85</accession>
<protein>
    <submittedName>
        <fullName evidence="3">AGE family epimerase/isomerase</fullName>
        <ecNumber evidence="3">5.-.-.-</ecNumber>
    </submittedName>
</protein>
<evidence type="ECO:0000313" key="4">
    <source>
        <dbReference type="Proteomes" id="UP001431963"/>
    </source>
</evidence>
<reference evidence="3" key="1">
    <citation type="submission" date="2024-02" db="EMBL/GenBank/DDBJ databases">
        <title>Genome sequences of strain Gemmobacter sp. JM10B15.</title>
        <authorList>
            <person name="Zhang M."/>
        </authorList>
    </citation>
    <scope>NUCLEOTIDE SEQUENCE</scope>
    <source>
        <strain evidence="3">JM10B15</strain>
    </source>
</reference>
<comment type="similarity">
    <text evidence="1">Belongs to the N-acylglucosamine 2-epimerase family.</text>
</comment>
<sequence>MPQPLASDTARHWISDPVHRAWLQAEAQAQFRFFRRSLRAGGGFAILAHDGTPIPGMAQELHSTTRMVHSYALGHCTGLHDAPEMIDAGMDFLWNVHRDGQHGGYVWAVKDGAISDGVKLAYGHVFVLLAASSAKMAGHHDADRLLADVAEVLDRHYWDDSHGLFRDEFTRDWQPFSTYRGMNANMHGVEALLAAHEATGDGEYLSRAGRILDFLIGRMAPAHDWRIPEHYTESWQVDAGYRGNPMFRPAGTTPGHSFEFARLTLQHWDLSGRPDTGAPQRARALVTRAMADAWLPGGGLAYTLHHGGAVDMADRYWWPVTEAIGALQALMKADPQPGDEDWYRQLWRFADAHFIDHDHGGWFPEIDADGRLTVTQFHGKPDIYHSVQAAVLPLSSGLSRLLSPLQV</sequence>